<keyword evidence="5" id="KW-0560">Oxidoreductase</keyword>
<dbReference type="Pfam" id="PF08240">
    <property type="entry name" value="ADH_N"/>
    <property type="match status" value="1"/>
</dbReference>
<dbReference type="InterPro" id="IPR013149">
    <property type="entry name" value="ADH-like_C"/>
</dbReference>
<proteinExistence type="inferred from homology"/>
<dbReference type="PANTHER" id="PTHR42683">
    <property type="entry name" value="ALDEHYDE REDUCTASE"/>
    <property type="match status" value="1"/>
</dbReference>
<dbReference type="OrthoDB" id="1879366at2759"/>
<dbReference type="Proteomes" id="UP000288805">
    <property type="component" value="Unassembled WGS sequence"/>
</dbReference>
<keyword evidence="4 6" id="KW-0862">Zinc</keyword>
<keyword evidence="7" id="KW-0472">Membrane</keyword>
<dbReference type="Gene3D" id="3.90.180.10">
    <property type="entry name" value="Medium-chain alcohol dehydrogenases, catalytic domain"/>
    <property type="match status" value="1"/>
</dbReference>
<sequence>MMMMVVAVAVAVMVVVVIVVMIIVGVVVVVMRILRLGDELESAVAGKKREIERRKEGFGKREIIKEEGPMVEGLKRIVDSSPCTTQPSMPQNSQLLAVSLSVRDSILLKSATSLDDDVMPSTPCAHDRTFWNFHTSARVYLVISKRASYLRPKKMEGRRVVGWAARDASGLLSPYSFTLRKTGPEDVVIKVLYCGMDHTDLHQMRNEVHSTNYPLVPGHEVVGEVVELGSEVKKYRVGDMVGVGCMVGSCGRCLSCNSNIEQYCNNRIFTYNGIYKDGRPTQGGFCSAMIVHQKFVVRIPEKLSPEQAAPLLCAGVTAYSPLRQFMGSGKVLNAGILGLGGVGHLGVKIAKAMGHHVTVISSSDKKREEALQHLGADAFLVSSNAAEMEEAANNLDYILDTVPALHPLQSYLSLLKVDGKLFLVGVSPKPLQFDATDLILGKKNITGSFIGSMEETQEILDFWAEKNLTSMIEIVKMDYVNKAFERMERSDVRYRFVVDVAGSNLE</sequence>
<dbReference type="GO" id="GO:0009809">
    <property type="term" value="P:lignin biosynthetic process"/>
    <property type="evidence" value="ECO:0007669"/>
    <property type="project" value="UniProtKB-ARBA"/>
</dbReference>
<dbReference type="GO" id="GO:0008270">
    <property type="term" value="F:zinc ion binding"/>
    <property type="evidence" value="ECO:0007669"/>
    <property type="project" value="InterPro"/>
</dbReference>
<evidence type="ECO:0000256" key="6">
    <source>
        <dbReference type="RuleBase" id="RU361277"/>
    </source>
</evidence>
<comment type="cofactor">
    <cofactor evidence="1 6">
        <name>Zn(2+)</name>
        <dbReference type="ChEBI" id="CHEBI:29105"/>
    </cofactor>
</comment>
<comment type="similarity">
    <text evidence="2 6">Belongs to the zinc-containing alcohol dehydrogenase family.</text>
</comment>
<dbReference type="FunFam" id="3.90.180.10:FF:000100">
    <property type="entry name" value="Putative cinnamyl alcohol dehydrogenase 6"/>
    <property type="match status" value="1"/>
</dbReference>
<keyword evidence="7" id="KW-1133">Transmembrane helix</keyword>
<dbReference type="GO" id="GO:0016616">
    <property type="term" value="F:oxidoreductase activity, acting on the CH-OH group of donors, NAD or NADP as acceptor"/>
    <property type="evidence" value="ECO:0007669"/>
    <property type="project" value="InterPro"/>
</dbReference>
<feature type="transmembrane region" description="Helical" evidence="7">
    <location>
        <begin position="6"/>
        <end position="30"/>
    </location>
</feature>
<reference evidence="9 10" key="1">
    <citation type="journal article" date="2018" name="PLoS Genet.">
        <title>Population sequencing reveals clonal diversity and ancestral inbreeding in the grapevine cultivar Chardonnay.</title>
        <authorList>
            <person name="Roach M.J."/>
            <person name="Johnson D.L."/>
            <person name="Bohlmann J."/>
            <person name="van Vuuren H.J."/>
            <person name="Jones S.J."/>
            <person name="Pretorius I.S."/>
            <person name="Schmidt S.A."/>
            <person name="Borneman A.R."/>
        </authorList>
    </citation>
    <scope>NUCLEOTIDE SEQUENCE [LARGE SCALE GENOMIC DNA]</scope>
    <source>
        <strain evidence="10">cv. Chardonnay</strain>
        <tissue evidence="9">Leaf</tissue>
    </source>
</reference>
<feature type="domain" description="Enoyl reductase (ER)" evidence="8">
    <location>
        <begin position="170"/>
        <end position="498"/>
    </location>
</feature>
<protein>
    <submittedName>
        <fullName evidence="9">Putative cinnamyl alcohol dehydrogenase 7/8</fullName>
    </submittedName>
</protein>
<dbReference type="SUPFAM" id="SSF51735">
    <property type="entry name" value="NAD(P)-binding Rossmann-fold domains"/>
    <property type="match status" value="1"/>
</dbReference>
<evidence type="ECO:0000256" key="2">
    <source>
        <dbReference type="ARBA" id="ARBA00008072"/>
    </source>
</evidence>
<dbReference type="InterPro" id="IPR011032">
    <property type="entry name" value="GroES-like_sf"/>
</dbReference>
<dbReference type="PROSITE" id="PS00059">
    <property type="entry name" value="ADH_ZINC"/>
    <property type="match status" value="1"/>
</dbReference>
<keyword evidence="3 6" id="KW-0479">Metal-binding</keyword>
<dbReference type="FunFam" id="3.90.180.10:FF:000004">
    <property type="entry name" value="probable cinnamyl alcohol dehydrogenase"/>
    <property type="match status" value="1"/>
</dbReference>
<dbReference type="InterPro" id="IPR036291">
    <property type="entry name" value="NAD(P)-bd_dom_sf"/>
</dbReference>
<dbReference type="FunFam" id="3.40.50.720:FF:000022">
    <property type="entry name" value="Cinnamyl alcohol dehydrogenase"/>
    <property type="match status" value="1"/>
</dbReference>
<dbReference type="InterPro" id="IPR020843">
    <property type="entry name" value="ER"/>
</dbReference>
<dbReference type="EMBL" id="QGNW01001061">
    <property type="protein sequence ID" value="RVW57228.1"/>
    <property type="molecule type" value="Genomic_DNA"/>
</dbReference>
<evidence type="ECO:0000256" key="7">
    <source>
        <dbReference type="SAM" id="Phobius"/>
    </source>
</evidence>
<organism evidence="9 10">
    <name type="scientific">Vitis vinifera</name>
    <name type="common">Grape</name>
    <dbReference type="NCBI Taxonomy" id="29760"/>
    <lineage>
        <taxon>Eukaryota</taxon>
        <taxon>Viridiplantae</taxon>
        <taxon>Streptophyta</taxon>
        <taxon>Embryophyta</taxon>
        <taxon>Tracheophyta</taxon>
        <taxon>Spermatophyta</taxon>
        <taxon>Magnoliopsida</taxon>
        <taxon>eudicotyledons</taxon>
        <taxon>Gunneridae</taxon>
        <taxon>Pentapetalae</taxon>
        <taxon>rosids</taxon>
        <taxon>Vitales</taxon>
        <taxon>Vitaceae</taxon>
        <taxon>Viteae</taxon>
        <taxon>Vitis</taxon>
    </lineage>
</organism>
<dbReference type="AlphaFoldDB" id="A0A438FB81"/>
<evidence type="ECO:0000313" key="10">
    <source>
        <dbReference type="Proteomes" id="UP000288805"/>
    </source>
</evidence>
<gene>
    <name evidence="9" type="primary">CAD7_0</name>
    <name evidence="9" type="ORF">CK203_099698</name>
</gene>
<evidence type="ECO:0000256" key="1">
    <source>
        <dbReference type="ARBA" id="ARBA00001947"/>
    </source>
</evidence>
<evidence type="ECO:0000259" key="8">
    <source>
        <dbReference type="SMART" id="SM00829"/>
    </source>
</evidence>
<dbReference type="InterPro" id="IPR002328">
    <property type="entry name" value="ADH_Zn_CS"/>
</dbReference>
<accession>A0A438FB81</accession>
<keyword evidence="7" id="KW-0812">Transmembrane</keyword>
<dbReference type="Pfam" id="PF00107">
    <property type="entry name" value="ADH_zinc_N"/>
    <property type="match status" value="1"/>
</dbReference>
<evidence type="ECO:0000256" key="5">
    <source>
        <dbReference type="ARBA" id="ARBA00023002"/>
    </source>
</evidence>
<evidence type="ECO:0000256" key="3">
    <source>
        <dbReference type="ARBA" id="ARBA00022723"/>
    </source>
</evidence>
<dbReference type="SMART" id="SM00829">
    <property type="entry name" value="PKS_ER"/>
    <property type="match status" value="1"/>
</dbReference>
<dbReference type="InterPro" id="IPR047109">
    <property type="entry name" value="CAD-like"/>
</dbReference>
<dbReference type="Gene3D" id="3.40.50.720">
    <property type="entry name" value="NAD(P)-binding Rossmann-like Domain"/>
    <property type="match status" value="1"/>
</dbReference>
<evidence type="ECO:0000313" key="9">
    <source>
        <dbReference type="EMBL" id="RVW57228.1"/>
    </source>
</evidence>
<dbReference type="CDD" id="cd05283">
    <property type="entry name" value="CAD1"/>
    <property type="match status" value="1"/>
</dbReference>
<name>A0A438FB81_VITVI</name>
<dbReference type="InterPro" id="IPR013154">
    <property type="entry name" value="ADH-like_N"/>
</dbReference>
<dbReference type="SUPFAM" id="SSF50129">
    <property type="entry name" value="GroES-like"/>
    <property type="match status" value="1"/>
</dbReference>
<evidence type="ECO:0000256" key="4">
    <source>
        <dbReference type="ARBA" id="ARBA00022833"/>
    </source>
</evidence>
<comment type="caution">
    <text evidence="9">The sequence shown here is derived from an EMBL/GenBank/DDBJ whole genome shotgun (WGS) entry which is preliminary data.</text>
</comment>